<feature type="transmembrane region" description="Helical" evidence="1">
    <location>
        <begin position="61"/>
        <end position="82"/>
    </location>
</feature>
<dbReference type="HOGENOM" id="CLU_066479_0_0_1"/>
<dbReference type="VEuPathDB" id="FungiDB:MELLADRAFT_112043"/>
<keyword evidence="1" id="KW-0472">Membrane</keyword>
<dbReference type="TCDB" id="8.A.40.2.2">
    <property type="family name" value="the tetraspanin (tetraspanin) family"/>
</dbReference>
<evidence type="ECO:0000313" key="3">
    <source>
        <dbReference type="Proteomes" id="UP000001072"/>
    </source>
</evidence>
<evidence type="ECO:0000256" key="1">
    <source>
        <dbReference type="SAM" id="Phobius"/>
    </source>
</evidence>
<dbReference type="OrthoDB" id="2279611at2759"/>
<keyword evidence="3" id="KW-1185">Reference proteome</keyword>
<sequence length="248" mass="27677">MKLDALTRYTYIFIFFDIALLAAAIFTLLVVLGWKSLLASDPLPNESIITRLALSTNFVNAGLIFSIATFVSFVISLWPVFTKPTRDNAATRPVAIHMLFILVVFLLTMGAATTIWFTTLRIRALFTPVWIEQPLEIKLFLQNSLQCCGWFNATASGMFDQELRTGYCSNPESIVRDPDPNVSIGCVGPFTKQADDLFNNAFTTLYGFTIIELGLFLTAASITNLRIQKKRFLRIDYKLTTGGKGGFV</sequence>
<protein>
    <recommendedName>
        <fullName evidence="4">Tetraspanin</fullName>
    </recommendedName>
</protein>
<gene>
    <name evidence="2" type="ORF">MELLADRAFT_112043</name>
</gene>
<keyword evidence="1" id="KW-1133">Transmembrane helix</keyword>
<dbReference type="KEGG" id="mlr:MELLADRAFT_112043"/>
<feature type="transmembrane region" description="Helical" evidence="1">
    <location>
        <begin position="12"/>
        <end position="34"/>
    </location>
</feature>
<dbReference type="GeneID" id="18924552"/>
<dbReference type="eggNOG" id="ENOG502S3E8">
    <property type="taxonomic scope" value="Eukaryota"/>
</dbReference>
<dbReference type="AlphaFoldDB" id="F4S576"/>
<dbReference type="RefSeq" id="XP_007416611.1">
    <property type="nucleotide sequence ID" value="XM_007416549.1"/>
</dbReference>
<organism evidence="3">
    <name type="scientific">Melampsora larici-populina (strain 98AG31 / pathotype 3-4-7)</name>
    <name type="common">Poplar leaf rust fungus</name>
    <dbReference type="NCBI Taxonomy" id="747676"/>
    <lineage>
        <taxon>Eukaryota</taxon>
        <taxon>Fungi</taxon>
        <taxon>Dikarya</taxon>
        <taxon>Basidiomycota</taxon>
        <taxon>Pucciniomycotina</taxon>
        <taxon>Pucciniomycetes</taxon>
        <taxon>Pucciniales</taxon>
        <taxon>Melampsoraceae</taxon>
        <taxon>Melampsora</taxon>
    </lineage>
</organism>
<feature type="transmembrane region" description="Helical" evidence="1">
    <location>
        <begin position="94"/>
        <end position="117"/>
    </location>
</feature>
<proteinExistence type="predicted"/>
<feature type="transmembrane region" description="Helical" evidence="1">
    <location>
        <begin position="205"/>
        <end position="225"/>
    </location>
</feature>
<dbReference type="Proteomes" id="UP000001072">
    <property type="component" value="Unassembled WGS sequence"/>
</dbReference>
<dbReference type="InParanoid" id="F4S576"/>
<accession>F4S576</accession>
<keyword evidence="1" id="KW-0812">Transmembrane</keyword>
<reference evidence="3" key="1">
    <citation type="journal article" date="2011" name="Proc. Natl. Acad. Sci. U.S.A.">
        <title>Obligate biotrophy features unraveled by the genomic analysis of rust fungi.</title>
        <authorList>
            <person name="Duplessis S."/>
            <person name="Cuomo C.A."/>
            <person name="Lin Y.-C."/>
            <person name="Aerts A."/>
            <person name="Tisserant E."/>
            <person name="Veneault-Fourrey C."/>
            <person name="Joly D.L."/>
            <person name="Hacquard S."/>
            <person name="Amselem J."/>
            <person name="Cantarel B.L."/>
            <person name="Chiu R."/>
            <person name="Coutinho P.M."/>
            <person name="Feau N."/>
            <person name="Field M."/>
            <person name="Frey P."/>
            <person name="Gelhaye E."/>
            <person name="Goldberg J."/>
            <person name="Grabherr M.G."/>
            <person name="Kodira C.D."/>
            <person name="Kohler A."/>
            <person name="Kuees U."/>
            <person name="Lindquist E.A."/>
            <person name="Lucas S.M."/>
            <person name="Mago R."/>
            <person name="Mauceli E."/>
            <person name="Morin E."/>
            <person name="Murat C."/>
            <person name="Pangilinan J.L."/>
            <person name="Park R."/>
            <person name="Pearson M."/>
            <person name="Quesneville H."/>
            <person name="Rouhier N."/>
            <person name="Sakthikumar S."/>
            <person name="Salamov A.A."/>
            <person name="Schmutz J."/>
            <person name="Selles B."/>
            <person name="Shapiro H."/>
            <person name="Tanguay P."/>
            <person name="Tuskan G.A."/>
            <person name="Henrissat B."/>
            <person name="Van de Peer Y."/>
            <person name="Rouze P."/>
            <person name="Ellis J.G."/>
            <person name="Dodds P.N."/>
            <person name="Schein J.E."/>
            <person name="Zhong S."/>
            <person name="Hamelin R.C."/>
            <person name="Grigoriev I.V."/>
            <person name="Szabo L.J."/>
            <person name="Martin F."/>
        </authorList>
    </citation>
    <scope>NUCLEOTIDE SEQUENCE [LARGE SCALE GENOMIC DNA]</scope>
    <source>
        <strain evidence="3">98AG31 / pathotype 3-4-7</strain>
    </source>
</reference>
<dbReference type="STRING" id="747676.F4S576"/>
<evidence type="ECO:0000313" key="2">
    <source>
        <dbReference type="EMBL" id="EGG00208.1"/>
    </source>
</evidence>
<name>F4S576_MELLP</name>
<dbReference type="EMBL" id="GL883150">
    <property type="protein sequence ID" value="EGG00208.1"/>
    <property type="molecule type" value="Genomic_DNA"/>
</dbReference>
<evidence type="ECO:0008006" key="4">
    <source>
        <dbReference type="Google" id="ProtNLM"/>
    </source>
</evidence>